<protein>
    <submittedName>
        <fullName evidence="2">Uncharacterized protein</fullName>
    </submittedName>
</protein>
<feature type="compositionally biased region" description="Basic and acidic residues" evidence="1">
    <location>
        <begin position="64"/>
        <end position="73"/>
    </location>
</feature>
<keyword evidence="3" id="KW-1185">Reference proteome</keyword>
<dbReference type="Proteomes" id="UP001497644">
    <property type="component" value="Chromosome 1"/>
</dbReference>
<proteinExistence type="predicted"/>
<evidence type="ECO:0000313" key="3">
    <source>
        <dbReference type="Proteomes" id="UP001497644"/>
    </source>
</evidence>
<sequence length="92" mass="9994">MARECDSFSRVSQSSTWWGCLGYDWLSAGVNPWARPHPGISQSTPANPAGRAFRPESAENEGENASRKDIPDISKALDKSSSLSVKEIISGR</sequence>
<evidence type="ECO:0000313" key="2">
    <source>
        <dbReference type="EMBL" id="CAL1673931.1"/>
    </source>
</evidence>
<dbReference type="EMBL" id="OZ034824">
    <property type="protein sequence ID" value="CAL1673931.1"/>
    <property type="molecule type" value="Genomic_DNA"/>
</dbReference>
<evidence type="ECO:0000256" key="1">
    <source>
        <dbReference type="SAM" id="MobiDB-lite"/>
    </source>
</evidence>
<reference evidence="2 3" key="1">
    <citation type="submission" date="2024-04" db="EMBL/GenBank/DDBJ databases">
        <authorList>
            <consortium name="Molecular Ecology Group"/>
        </authorList>
    </citation>
    <scope>NUCLEOTIDE SEQUENCE [LARGE SCALE GENOMIC DNA]</scope>
</reference>
<dbReference type="AlphaFoldDB" id="A0AAV2N2D7"/>
<feature type="region of interest" description="Disordered" evidence="1">
    <location>
        <begin position="34"/>
        <end position="73"/>
    </location>
</feature>
<organism evidence="2 3">
    <name type="scientific">Lasius platythorax</name>
    <dbReference type="NCBI Taxonomy" id="488582"/>
    <lineage>
        <taxon>Eukaryota</taxon>
        <taxon>Metazoa</taxon>
        <taxon>Ecdysozoa</taxon>
        <taxon>Arthropoda</taxon>
        <taxon>Hexapoda</taxon>
        <taxon>Insecta</taxon>
        <taxon>Pterygota</taxon>
        <taxon>Neoptera</taxon>
        <taxon>Endopterygota</taxon>
        <taxon>Hymenoptera</taxon>
        <taxon>Apocrita</taxon>
        <taxon>Aculeata</taxon>
        <taxon>Formicoidea</taxon>
        <taxon>Formicidae</taxon>
        <taxon>Formicinae</taxon>
        <taxon>Lasius</taxon>
        <taxon>Lasius</taxon>
    </lineage>
</organism>
<accession>A0AAV2N2D7</accession>
<gene>
    <name evidence="2" type="ORF">LPLAT_LOCUS711</name>
</gene>
<name>A0AAV2N2D7_9HYME</name>